<keyword evidence="4" id="KW-1185">Reference proteome</keyword>
<feature type="compositionally biased region" description="Low complexity" evidence="1">
    <location>
        <begin position="31"/>
        <end position="45"/>
    </location>
</feature>
<dbReference type="Proteomes" id="UP000654075">
    <property type="component" value="Unassembled WGS sequence"/>
</dbReference>
<feature type="compositionally biased region" description="Low complexity" evidence="1">
    <location>
        <begin position="74"/>
        <end position="83"/>
    </location>
</feature>
<protein>
    <submittedName>
        <fullName evidence="3">Uncharacterized protein</fullName>
    </submittedName>
</protein>
<dbReference type="EMBL" id="CAJNNV010002428">
    <property type="protein sequence ID" value="CAE8587177.1"/>
    <property type="molecule type" value="Genomic_DNA"/>
</dbReference>
<dbReference type="AlphaFoldDB" id="A0A813DNE6"/>
<comment type="caution">
    <text evidence="3">The sequence shown here is derived from an EMBL/GenBank/DDBJ whole genome shotgun (WGS) entry which is preliminary data.</text>
</comment>
<feature type="signal peptide" evidence="2">
    <location>
        <begin position="1"/>
        <end position="19"/>
    </location>
</feature>
<evidence type="ECO:0000256" key="1">
    <source>
        <dbReference type="SAM" id="MobiDB-lite"/>
    </source>
</evidence>
<feature type="chain" id="PRO_5032956556" evidence="2">
    <location>
        <begin position="20"/>
        <end position="136"/>
    </location>
</feature>
<reference evidence="3" key="1">
    <citation type="submission" date="2021-02" db="EMBL/GenBank/DDBJ databases">
        <authorList>
            <person name="Dougan E. K."/>
            <person name="Rhodes N."/>
            <person name="Thang M."/>
            <person name="Chan C."/>
        </authorList>
    </citation>
    <scope>NUCLEOTIDE SEQUENCE</scope>
</reference>
<name>A0A813DNE6_POLGL</name>
<proteinExistence type="predicted"/>
<evidence type="ECO:0000313" key="3">
    <source>
        <dbReference type="EMBL" id="CAE8587177.1"/>
    </source>
</evidence>
<organism evidence="3 4">
    <name type="scientific">Polarella glacialis</name>
    <name type="common">Dinoflagellate</name>
    <dbReference type="NCBI Taxonomy" id="89957"/>
    <lineage>
        <taxon>Eukaryota</taxon>
        <taxon>Sar</taxon>
        <taxon>Alveolata</taxon>
        <taxon>Dinophyceae</taxon>
        <taxon>Suessiales</taxon>
        <taxon>Suessiaceae</taxon>
        <taxon>Polarella</taxon>
    </lineage>
</organism>
<feature type="region of interest" description="Disordered" evidence="1">
    <location>
        <begin position="25"/>
        <end position="52"/>
    </location>
</feature>
<gene>
    <name evidence="3" type="ORF">PGLA1383_LOCUS6018</name>
</gene>
<accession>A0A813DNE6</accession>
<evidence type="ECO:0000313" key="4">
    <source>
        <dbReference type="Proteomes" id="UP000654075"/>
    </source>
</evidence>
<evidence type="ECO:0000256" key="2">
    <source>
        <dbReference type="SAM" id="SignalP"/>
    </source>
</evidence>
<keyword evidence="2" id="KW-0732">Signal</keyword>
<sequence>MVRALFTILSLAMLLRATGEVETCRAKDNNNDNNNKNNNNKNNNDNNKDALCRDTASDQSQHLLQVETTKVRASSLNSNNDNDNNSKRKATNVPRFKDGSTAAICMVARFADIYIDEWADYQFSLGFETIYVSLLH</sequence>
<feature type="region of interest" description="Disordered" evidence="1">
    <location>
        <begin position="68"/>
        <end position="93"/>
    </location>
</feature>